<sequence>MACMQRFADARNTFKGRWWADWPHIFEMDKEESDYDQKSITTIKGDGKRVRFICVLYICPEGVEEVYLGCLSESSKKAMQKGNLRYTKGMTTSDHDQCANTTTRSRHWSHPTMAQQGFAFRRQKKPNKSENQLVIETNRFGVTKPTPKASLFISAMKPVDGPSHSFSMAGICAGGQSNPQSAIQSIGRRRFHCVERWGWGGFLDVYRCLAGRRTRKMQQNGDKKTE</sequence>
<keyword evidence="1" id="KW-1185">Reference proteome</keyword>
<reference evidence="2" key="2">
    <citation type="submission" date="2020-10" db="UniProtKB">
        <authorList>
            <consortium name="WormBaseParasite"/>
        </authorList>
    </citation>
    <scope>IDENTIFICATION</scope>
</reference>
<organism evidence="1 2">
    <name type="scientific">Panagrellus redivivus</name>
    <name type="common">Microworm</name>
    <dbReference type="NCBI Taxonomy" id="6233"/>
    <lineage>
        <taxon>Eukaryota</taxon>
        <taxon>Metazoa</taxon>
        <taxon>Ecdysozoa</taxon>
        <taxon>Nematoda</taxon>
        <taxon>Chromadorea</taxon>
        <taxon>Rhabditida</taxon>
        <taxon>Tylenchina</taxon>
        <taxon>Panagrolaimomorpha</taxon>
        <taxon>Panagrolaimoidea</taxon>
        <taxon>Panagrolaimidae</taxon>
        <taxon>Panagrellus</taxon>
    </lineage>
</organism>
<evidence type="ECO:0000313" key="1">
    <source>
        <dbReference type="Proteomes" id="UP000492821"/>
    </source>
</evidence>
<reference evidence="1" key="1">
    <citation type="journal article" date="2013" name="Genetics">
        <title>The draft genome and transcriptome of Panagrellus redivivus are shaped by the harsh demands of a free-living lifestyle.</title>
        <authorList>
            <person name="Srinivasan J."/>
            <person name="Dillman A.R."/>
            <person name="Macchietto M.G."/>
            <person name="Heikkinen L."/>
            <person name="Lakso M."/>
            <person name="Fracchia K.M."/>
            <person name="Antoshechkin I."/>
            <person name="Mortazavi A."/>
            <person name="Wong G."/>
            <person name="Sternberg P.W."/>
        </authorList>
    </citation>
    <scope>NUCLEOTIDE SEQUENCE [LARGE SCALE GENOMIC DNA]</scope>
    <source>
        <strain evidence="1">MT8872</strain>
    </source>
</reference>
<accession>A0A7E4UWN7</accession>
<evidence type="ECO:0000313" key="2">
    <source>
        <dbReference type="WBParaSite" id="Pan_g13732.t1"/>
    </source>
</evidence>
<proteinExistence type="predicted"/>
<dbReference type="WBParaSite" id="Pan_g13732.t1">
    <property type="protein sequence ID" value="Pan_g13732.t1"/>
    <property type="gene ID" value="Pan_g13732"/>
</dbReference>
<name>A0A7E4UWN7_PANRE</name>
<dbReference type="AlphaFoldDB" id="A0A7E4UWN7"/>
<dbReference type="Proteomes" id="UP000492821">
    <property type="component" value="Unassembled WGS sequence"/>
</dbReference>
<protein>
    <submittedName>
        <fullName evidence="2">DDE_Tnp_1_7 domain-containing protein</fullName>
    </submittedName>
</protein>